<sequence>MTRLNYFSFKRPACSCGSCPGLHTGITSTLAYTVITKSSLDIFVSVFYVYGTFHPEETLTAGLFCWLSINSWILRLSEKPQLRLHKMKHHTTLGNRKSRWDMYSFWVYPLNLKTYIMTICPNHLNCPLSTRRSSGLTPSSLWMFELFTRPLRLNLST</sequence>
<accession>A0A9N7UW75</accession>
<keyword evidence="2" id="KW-1185">Reference proteome</keyword>
<proteinExistence type="predicted"/>
<comment type="caution">
    <text evidence="1">The sequence shown here is derived from an EMBL/GenBank/DDBJ whole genome shotgun (WGS) entry which is preliminary data.</text>
</comment>
<dbReference type="AlphaFoldDB" id="A0A9N7UW75"/>
<gene>
    <name evidence="1" type="ORF">PLEPLA_LOCUS25685</name>
</gene>
<organism evidence="1 2">
    <name type="scientific">Pleuronectes platessa</name>
    <name type="common">European plaice</name>
    <dbReference type="NCBI Taxonomy" id="8262"/>
    <lineage>
        <taxon>Eukaryota</taxon>
        <taxon>Metazoa</taxon>
        <taxon>Chordata</taxon>
        <taxon>Craniata</taxon>
        <taxon>Vertebrata</taxon>
        <taxon>Euteleostomi</taxon>
        <taxon>Actinopterygii</taxon>
        <taxon>Neopterygii</taxon>
        <taxon>Teleostei</taxon>
        <taxon>Neoteleostei</taxon>
        <taxon>Acanthomorphata</taxon>
        <taxon>Carangaria</taxon>
        <taxon>Pleuronectiformes</taxon>
        <taxon>Pleuronectoidei</taxon>
        <taxon>Pleuronectidae</taxon>
        <taxon>Pleuronectes</taxon>
    </lineage>
</organism>
<reference evidence="1" key="1">
    <citation type="submission" date="2020-03" db="EMBL/GenBank/DDBJ databases">
        <authorList>
            <person name="Weist P."/>
        </authorList>
    </citation>
    <scope>NUCLEOTIDE SEQUENCE</scope>
</reference>
<dbReference type="EMBL" id="CADEAL010002057">
    <property type="protein sequence ID" value="CAB1437658.1"/>
    <property type="molecule type" value="Genomic_DNA"/>
</dbReference>
<name>A0A9N7UW75_PLEPL</name>
<evidence type="ECO:0000313" key="1">
    <source>
        <dbReference type="EMBL" id="CAB1437658.1"/>
    </source>
</evidence>
<dbReference type="Proteomes" id="UP001153269">
    <property type="component" value="Unassembled WGS sequence"/>
</dbReference>
<protein>
    <submittedName>
        <fullName evidence="1">Uncharacterized protein</fullName>
    </submittedName>
</protein>
<evidence type="ECO:0000313" key="2">
    <source>
        <dbReference type="Proteomes" id="UP001153269"/>
    </source>
</evidence>